<dbReference type="Proteomes" id="UP001215280">
    <property type="component" value="Unassembled WGS sequence"/>
</dbReference>
<feature type="transmembrane region" description="Helical" evidence="10">
    <location>
        <begin position="229"/>
        <end position="249"/>
    </location>
</feature>
<feature type="transmembrane region" description="Helical" evidence="10">
    <location>
        <begin position="48"/>
        <end position="69"/>
    </location>
</feature>
<comment type="caution">
    <text evidence="10">Lacks conserved residue(s) required for the propagation of feature annotation.</text>
</comment>
<feature type="domain" description="Sodium/calcium exchanger membrane region" evidence="11">
    <location>
        <begin position="16"/>
        <end position="179"/>
    </location>
</feature>
<name>A0AAD7IXN9_9AGAR</name>
<protein>
    <recommendedName>
        <fullName evidence="10">Vacuolar calcium ion transporter</fullName>
    </recommendedName>
</protein>
<evidence type="ECO:0000256" key="10">
    <source>
        <dbReference type="RuleBase" id="RU365028"/>
    </source>
</evidence>
<feature type="transmembrane region" description="Helical" evidence="10">
    <location>
        <begin position="359"/>
        <end position="379"/>
    </location>
</feature>
<comment type="function">
    <text evidence="10">Has a role in promoting intracellular calcium ion sequestration via the exchange of calcium ions for hydrogen ions across the vacuolar membrane. Involved also in manganese ion homeostasis via its uptake into the vacuole.</text>
</comment>
<evidence type="ECO:0000259" key="11">
    <source>
        <dbReference type="Pfam" id="PF01699"/>
    </source>
</evidence>
<keyword evidence="9 10" id="KW-0472">Membrane</keyword>
<evidence type="ECO:0000256" key="3">
    <source>
        <dbReference type="ARBA" id="ARBA00022448"/>
    </source>
</evidence>
<dbReference type="InterPro" id="IPR004713">
    <property type="entry name" value="CaH_exchang"/>
</dbReference>
<evidence type="ECO:0000256" key="6">
    <source>
        <dbReference type="ARBA" id="ARBA00022837"/>
    </source>
</evidence>
<evidence type="ECO:0000313" key="12">
    <source>
        <dbReference type="EMBL" id="KAJ7751487.1"/>
    </source>
</evidence>
<dbReference type="GO" id="GO:0015369">
    <property type="term" value="F:calcium:proton antiporter activity"/>
    <property type="evidence" value="ECO:0007669"/>
    <property type="project" value="UniProtKB-UniRule"/>
</dbReference>
<evidence type="ECO:0000256" key="1">
    <source>
        <dbReference type="ARBA" id="ARBA00004127"/>
    </source>
</evidence>
<evidence type="ECO:0000256" key="9">
    <source>
        <dbReference type="ARBA" id="ARBA00023136"/>
    </source>
</evidence>
<keyword evidence="6 10" id="KW-0106">Calcium</keyword>
<evidence type="ECO:0000256" key="7">
    <source>
        <dbReference type="ARBA" id="ARBA00022989"/>
    </source>
</evidence>
<feature type="transmembrane region" description="Helical" evidence="10">
    <location>
        <begin position="300"/>
        <end position="324"/>
    </location>
</feature>
<evidence type="ECO:0000313" key="13">
    <source>
        <dbReference type="Proteomes" id="UP001215280"/>
    </source>
</evidence>
<keyword evidence="8 10" id="KW-0406">Ion transport</keyword>
<reference evidence="12" key="1">
    <citation type="submission" date="2023-03" db="EMBL/GenBank/DDBJ databases">
        <title>Massive genome expansion in bonnet fungi (Mycena s.s.) driven by repeated elements and novel gene families across ecological guilds.</title>
        <authorList>
            <consortium name="Lawrence Berkeley National Laboratory"/>
            <person name="Harder C.B."/>
            <person name="Miyauchi S."/>
            <person name="Viragh M."/>
            <person name="Kuo A."/>
            <person name="Thoen E."/>
            <person name="Andreopoulos B."/>
            <person name="Lu D."/>
            <person name="Skrede I."/>
            <person name="Drula E."/>
            <person name="Henrissat B."/>
            <person name="Morin E."/>
            <person name="Kohler A."/>
            <person name="Barry K."/>
            <person name="LaButti K."/>
            <person name="Morin E."/>
            <person name="Salamov A."/>
            <person name="Lipzen A."/>
            <person name="Mereny Z."/>
            <person name="Hegedus B."/>
            <person name="Baldrian P."/>
            <person name="Stursova M."/>
            <person name="Weitz H."/>
            <person name="Taylor A."/>
            <person name="Grigoriev I.V."/>
            <person name="Nagy L.G."/>
            <person name="Martin F."/>
            <person name="Kauserud H."/>
        </authorList>
    </citation>
    <scope>NUCLEOTIDE SEQUENCE</scope>
    <source>
        <strain evidence="12">CBHHK188m</strain>
    </source>
</reference>
<comment type="subcellular location">
    <subcellularLocation>
        <location evidence="1">Endomembrane system</location>
        <topology evidence="1">Multi-pass membrane protein</topology>
    </subcellularLocation>
    <subcellularLocation>
        <location evidence="10">Vacuole membrane</location>
    </subcellularLocation>
</comment>
<comment type="caution">
    <text evidence="12">The sequence shown here is derived from an EMBL/GenBank/DDBJ whole genome shotgun (WGS) entry which is preliminary data.</text>
</comment>
<dbReference type="FunFam" id="1.20.1420.30:FF:000024">
    <property type="entry name" value="Calcium/proton exchanger, variant"/>
    <property type="match status" value="1"/>
</dbReference>
<keyword evidence="4 10" id="KW-0109">Calcium transport</keyword>
<feature type="transmembrane region" description="Helical" evidence="10">
    <location>
        <begin position="120"/>
        <end position="137"/>
    </location>
</feature>
<keyword evidence="13" id="KW-1185">Reference proteome</keyword>
<evidence type="ECO:0000256" key="8">
    <source>
        <dbReference type="ARBA" id="ARBA00023065"/>
    </source>
</evidence>
<feature type="domain" description="Sodium/calcium exchanger membrane region" evidence="11">
    <location>
        <begin position="235"/>
        <end position="377"/>
    </location>
</feature>
<dbReference type="NCBIfam" id="TIGR00378">
    <property type="entry name" value="cax"/>
    <property type="match status" value="1"/>
</dbReference>
<dbReference type="GO" id="GO:0000329">
    <property type="term" value="C:fungal-type vacuole membrane"/>
    <property type="evidence" value="ECO:0007669"/>
    <property type="project" value="TreeGrafter"/>
</dbReference>
<keyword evidence="10" id="KW-0050">Antiport</keyword>
<dbReference type="GO" id="GO:0006874">
    <property type="term" value="P:intracellular calcium ion homeostasis"/>
    <property type="evidence" value="ECO:0007669"/>
    <property type="project" value="TreeGrafter"/>
</dbReference>
<keyword evidence="10" id="KW-0926">Vacuole</keyword>
<proteinExistence type="inferred from homology"/>
<feature type="transmembrane region" description="Helical" evidence="10">
    <location>
        <begin position="269"/>
        <end position="288"/>
    </location>
</feature>
<dbReference type="PANTHER" id="PTHR31503:SF20">
    <property type="entry name" value="CA(2+)_H(+) EXCHANGER, PUTATIVE (EUROFUNG)-RELATED"/>
    <property type="match status" value="1"/>
</dbReference>
<dbReference type="InterPro" id="IPR044880">
    <property type="entry name" value="NCX_ion-bd_dom_sf"/>
</dbReference>
<keyword evidence="7 10" id="KW-1133">Transmembrane helix</keyword>
<dbReference type="InterPro" id="IPR004798">
    <property type="entry name" value="CAX-like"/>
</dbReference>
<accession>A0AAD7IXN9</accession>
<sequence length="392" mass="42184">MPVEWILHLVVPDQDVAVFIIGFLAIIPLAKLLAFGTDELSLRVGQTWAGLINATLGNVVELMVAIIALSKCELAIVQSSLIGSILSNLLLVLGMCFFFGGTKFREQYFAPGAAEINSSLLAFAAIALVLPSLYQMGQNTDGPVSTDDLAATQSKMLKFSHGMAIILFIVYGCYIRFQITHGHLFSSTGIPKSTQYSHETDDKPPSADGIEMQNLSRAQTEEEVEVSKLDLWICIGLLVAVTGLVYYTADNLVDSISGLTASGIISKEFVGIILLPIIGNAAEHVSAVTGAVKDKLTLSIGVAVGSGIQIGLGVIPVTVLVGWIMNKPLTMFFDPYEASCLFLAVLMVNYCTQDNKSNWLEGTILICLYLIFATAFYFYSGTPTAEHFAVCT</sequence>
<dbReference type="EMBL" id="JARJLG010000078">
    <property type="protein sequence ID" value="KAJ7751487.1"/>
    <property type="molecule type" value="Genomic_DNA"/>
</dbReference>
<comment type="similarity">
    <text evidence="2 10">Belongs to the Ca(2+):cation antiporter (CaCA) (TC 2.A.19) family.</text>
</comment>
<keyword evidence="3 10" id="KW-0813">Transport</keyword>
<dbReference type="AlphaFoldDB" id="A0AAD7IXN9"/>
<feature type="transmembrane region" description="Helical" evidence="10">
    <location>
        <begin position="336"/>
        <end position="352"/>
    </location>
</feature>
<dbReference type="GO" id="GO:0012505">
    <property type="term" value="C:endomembrane system"/>
    <property type="evidence" value="ECO:0007669"/>
    <property type="project" value="UniProtKB-SubCell"/>
</dbReference>
<evidence type="ECO:0000256" key="4">
    <source>
        <dbReference type="ARBA" id="ARBA00022568"/>
    </source>
</evidence>
<dbReference type="Pfam" id="PF01699">
    <property type="entry name" value="Na_Ca_ex"/>
    <property type="match status" value="2"/>
</dbReference>
<feature type="transmembrane region" description="Helical" evidence="10">
    <location>
        <begin position="75"/>
        <end position="99"/>
    </location>
</feature>
<evidence type="ECO:0000256" key="2">
    <source>
        <dbReference type="ARBA" id="ARBA00008170"/>
    </source>
</evidence>
<evidence type="ECO:0000256" key="5">
    <source>
        <dbReference type="ARBA" id="ARBA00022692"/>
    </source>
</evidence>
<keyword evidence="5 10" id="KW-0812">Transmembrane</keyword>
<feature type="transmembrane region" description="Helical" evidence="10">
    <location>
        <begin position="157"/>
        <end position="177"/>
    </location>
</feature>
<dbReference type="PANTHER" id="PTHR31503">
    <property type="entry name" value="VACUOLAR CALCIUM ION TRANSPORTER"/>
    <property type="match status" value="1"/>
</dbReference>
<organism evidence="12 13">
    <name type="scientific">Mycena maculata</name>
    <dbReference type="NCBI Taxonomy" id="230809"/>
    <lineage>
        <taxon>Eukaryota</taxon>
        <taxon>Fungi</taxon>
        <taxon>Dikarya</taxon>
        <taxon>Basidiomycota</taxon>
        <taxon>Agaricomycotina</taxon>
        <taxon>Agaricomycetes</taxon>
        <taxon>Agaricomycetidae</taxon>
        <taxon>Agaricales</taxon>
        <taxon>Marasmiineae</taxon>
        <taxon>Mycenaceae</taxon>
        <taxon>Mycena</taxon>
    </lineage>
</organism>
<gene>
    <name evidence="12" type="ORF">DFH07DRAFT_887357</name>
</gene>
<dbReference type="InterPro" id="IPR004837">
    <property type="entry name" value="NaCa_Exmemb"/>
</dbReference>
<dbReference type="Gene3D" id="1.20.1420.30">
    <property type="entry name" value="NCX, central ion-binding region"/>
    <property type="match status" value="2"/>
</dbReference>
<feature type="transmembrane region" description="Helical" evidence="10">
    <location>
        <begin position="16"/>
        <end position="36"/>
    </location>
</feature>